<dbReference type="GO" id="GO:0046872">
    <property type="term" value="F:metal ion binding"/>
    <property type="evidence" value="ECO:0007669"/>
    <property type="project" value="UniProtKB-KW"/>
</dbReference>
<evidence type="ECO:0000256" key="7">
    <source>
        <dbReference type="ARBA" id="ARBA00023008"/>
    </source>
</evidence>
<evidence type="ECO:0000256" key="9">
    <source>
        <dbReference type="ARBA" id="ARBA00023157"/>
    </source>
</evidence>
<dbReference type="GO" id="GO:0004497">
    <property type="term" value="F:monooxygenase activity"/>
    <property type="evidence" value="ECO:0007669"/>
    <property type="project" value="UniProtKB-KW"/>
</dbReference>
<evidence type="ECO:0000313" key="14">
    <source>
        <dbReference type="Proteomes" id="UP000053593"/>
    </source>
</evidence>
<evidence type="ECO:0000256" key="11">
    <source>
        <dbReference type="ARBA" id="ARBA00046340"/>
    </source>
</evidence>
<evidence type="ECO:0000256" key="1">
    <source>
        <dbReference type="ARBA" id="ARBA00001973"/>
    </source>
</evidence>
<protein>
    <submittedName>
        <fullName evidence="13">Uncharacterized protein</fullName>
    </submittedName>
</protein>
<evidence type="ECO:0000256" key="10">
    <source>
        <dbReference type="ARBA" id="ARBA00023180"/>
    </source>
</evidence>
<reference evidence="13 14" key="1">
    <citation type="submission" date="2014-04" db="EMBL/GenBank/DDBJ databases">
        <title>Evolutionary Origins and Diversification of the Mycorrhizal Mutualists.</title>
        <authorList>
            <consortium name="DOE Joint Genome Institute"/>
            <consortium name="Mycorrhizal Genomics Consortium"/>
            <person name="Kohler A."/>
            <person name="Kuo A."/>
            <person name="Nagy L.G."/>
            <person name="Floudas D."/>
            <person name="Copeland A."/>
            <person name="Barry K.W."/>
            <person name="Cichocki N."/>
            <person name="Veneault-Fourrey C."/>
            <person name="LaButti K."/>
            <person name="Lindquist E.A."/>
            <person name="Lipzen A."/>
            <person name="Lundell T."/>
            <person name="Morin E."/>
            <person name="Murat C."/>
            <person name="Riley R."/>
            <person name="Ohm R."/>
            <person name="Sun H."/>
            <person name="Tunlid A."/>
            <person name="Henrissat B."/>
            <person name="Grigoriev I.V."/>
            <person name="Hibbett D.S."/>
            <person name="Martin F."/>
        </authorList>
    </citation>
    <scope>NUCLEOTIDE SEQUENCE [LARGE SCALE GENOMIC DNA]</scope>
    <source>
        <strain evidence="13 14">FD-317 M1</strain>
    </source>
</reference>
<dbReference type="InterPro" id="IPR054497">
    <property type="entry name" value="LPMO_AA14"/>
</dbReference>
<comment type="cofactor">
    <cofactor evidence="1">
        <name>Cu(2+)</name>
        <dbReference type="ChEBI" id="CHEBI:29036"/>
    </cofactor>
</comment>
<keyword evidence="8" id="KW-0503">Monooxygenase</keyword>
<accession>A0A0D0BS10</accession>
<keyword evidence="4" id="KW-0479">Metal-binding</keyword>
<evidence type="ECO:0000256" key="3">
    <source>
        <dbReference type="ARBA" id="ARBA00022525"/>
    </source>
</evidence>
<evidence type="ECO:0000256" key="12">
    <source>
        <dbReference type="SAM" id="SignalP"/>
    </source>
</evidence>
<keyword evidence="6" id="KW-0560">Oxidoreductase</keyword>
<keyword evidence="9" id="KW-1015">Disulfide bond</keyword>
<evidence type="ECO:0000256" key="5">
    <source>
        <dbReference type="ARBA" id="ARBA00022729"/>
    </source>
</evidence>
<name>A0A0D0BS10_9AGAR</name>
<evidence type="ECO:0000313" key="13">
    <source>
        <dbReference type="EMBL" id="KIK58046.1"/>
    </source>
</evidence>
<dbReference type="OrthoDB" id="2019572at2759"/>
<feature type="signal peptide" evidence="12">
    <location>
        <begin position="1"/>
        <end position="19"/>
    </location>
</feature>
<feature type="chain" id="PRO_5002224793" evidence="12">
    <location>
        <begin position="20"/>
        <end position="288"/>
    </location>
</feature>
<evidence type="ECO:0000256" key="4">
    <source>
        <dbReference type="ARBA" id="ARBA00022723"/>
    </source>
</evidence>
<evidence type="ECO:0000256" key="8">
    <source>
        <dbReference type="ARBA" id="ARBA00023033"/>
    </source>
</evidence>
<dbReference type="EMBL" id="KN834787">
    <property type="protein sequence ID" value="KIK58046.1"/>
    <property type="molecule type" value="Genomic_DNA"/>
</dbReference>
<gene>
    <name evidence="13" type="ORF">GYMLUDRAFT_704840</name>
</gene>
<keyword evidence="3" id="KW-0964">Secreted</keyword>
<comment type="subcellular location">
    <subcellularLocation>
        <location evidence="2">Secreted</location>
    </subcellularLocation>
</comment>
<comment type="similarity">
    <text evidence="11">Belongs to the polysaccharide monooxygenase AA14 family.</text>
</comment>
<keyword evidence="14" id="KW-1185">Reference proteome</keyword>
<dbReference type="HOGENOM" id="CLU_030284_1_0_1"/>
<dbReference type="AlphaFoldDB" id="A0A0D0BS10"/>
<organism evidence="13 14">
    <name type="scientific">Collybiopsis luxurians FD-317 M1</name>
    <dbReference type="NCBI Taxonomy" id="944289"/>
    <lineage>
        <taxon>Eukaryota</taxon>
        <taxon>Fungi</taxon>
        <taxon>Dikarya</taxon>
        <taxon>Basidiomycota</taxon>
        <taxon>Agaricomycotina</taxon>
        <taxon>Agaricomycetes</taxon>
        <taxon>Agaricomycetidae</taxon>
        <taxon>Agaricales</taxon>
        <taxon>Marasmiineae</taxon>
        <taxon>Omphalotaceae</taxon>
        <taxon>Collybiopsis</taxon>
        <taxon>Collybiopsis luxurians</taxon>
    </lineage>
</organism>
<evidence type="ECO:0000256" key="6">
    <source>
        <dbReference type="ARBA" id="ARBA00023002"/>
    </source>
</evidence>
<sequence>MKSLASFTLAFGLVKYAAAHASIFHPSMWGFNVTGDTFPYDNRPVAPLTNYTFDQVHCHCSTFIFIRLTLTVLVPQWWFHGHLDFPPHPEDVFSLPAGGRATTEIACDKGATSFFAGSPGGNVQQGDNVCPNSPIAEFHTTGFDDLKGCALAIAYKSNVSEVEPEDFTVFSVNQTCVWTRFTDFQIPERMPACPNGMCTCAWFWIHSADSGGEQNYMTAFQCNITGATSTVPLAKPQVPRRCGSDPDNGKQLTSLSNCTYGAKQPFYWLQAERNNVSCLFNLHSLTLS</sequence>
<dbReference type="GO" id="GO:0005576">
    <property type="term" value="C:extracellular region"/>
    <property type="evidence" value="ECO:0007669"/>
    <property type="project" value="UniProtKB-SubCell"/>
</dbReference>
<evidence type="ECO:0000256" key="2">
    <source>
        <dbReference type="ARBA" id="ARBA00004613"/>
    </source>
</evidence>
<dbReference type="Gene3D" id="2.70.50.70">
    <property type="match status" value="1"/>
</dbReference>
<dbReference type="Pfam" id="PF22810">
    <property type="entry name" value="LPMO_AA14"/>
    <property type="match status" value="2"/>
</dbReference>
<dbReference type="Proteomes" id="UP000053593">
    <property type="component" value="Unassembled WGS sequence"/>
</dbReference>
<keyword evidence="10" id="KW-0325">Glycoprotein</keyword>
<keyword evidence="7" id="KW-0186">Copper</keyword>
<keyword evidence="5 12" id="KW-0732">Signal</keyword>
<proteinExistence type="inferred from homology"/>